<organism evidence="1">
    <name type="scientific">marine metagenome</name>
    <dbReference type="NCBI Taxonomy" id="408172"/>
    <lineage>
        <taxon>unclassified sequences</taxon>
        <taxon>metagenomes</taxon>
        <taxon>ecological metagenomes</taxon>
    </lineage>
</organism>
<evidence type="ECO:0000313" key="1">
    <source>
        <dbReference type="EMBL" id="SVD43845.1"/>
    </source>
</evidence>
<dbReference type="AlphaFoldDB" id="A0A382VCU5"/>
<evidence type="ECO:0008006" key="2">
    <source>
        <dbReference type="Google" id="ProtNLM"/>
    </source>
</evidence>
<sequence>MFILFTGVAFVTSWANTNFRKSRVSPKNKVDDQSYRVISSEGEVLLREGNASLEKLNPDQKIEGNDSVFHCREKSKLLLARGAGTFRFIGKNTFSCEKSGIVLRRGSMLADWRTTHRLGIEGFDVKLSVFGKSILFVQVTTNGGLKLISLAGRTVVETMSSPVSKVELLPGELVFAKPLDKGFSDKLNVNLKTLVATSALVHEFPDSSGFRRDLAKAVLEQEVL</sequence>
<feature type="non-terminal residue" evidence="1">
    <location>
        <position position="224"/>
    </location>
</feature>
<accession>A0A382VCU5</accession>
<dbReference type="EMBL" id="UINC01150673">
    <property type="protein sequence ID" value="SVD43845.1"/>
    <property type="molecule type" value="Genomic_DNA"/>
</dbReference>
<protein>
    <recommendedName>
        <fullName evidence="2">FecR protein domain-containing protein</fullName>
    </recommendedName>
</protein>
<proteinExistence type="predicted"/>
<name>A0A382VCU5_9ZZZZ</name>
<gene>
    <name evidence="1" type="ORF">METZ01_LOCUS396699</name>
</gene>
<reference evidence="1" key="1">
    <citation type="submission" date="2018-05" db="EMBL/GenBank/DDBJ databases">
        <authorList>
            <person name="Lanie J.A."/>
            <person name="Ng W.-L."/>
            <person name="Kazmierczak K.M."/>
            <person name="Andrzejewski T.M."/>
            <person name="Davidsen T.M."/>
            <person name="Wayne K.J."/>
            <person name="Tettelin H."/>
            <person name="Glass J.I."/>
            <person name="Rusch D."/>
            <person name="Podicherti R."/>
            <person name="Tsui H.-C.T."/>
            <person name="Winkler M.E."/>
        </authorList>
    </citation>
    <scope>NUCLEOTIDE SEQUENCE</scope>
</reference>